<dbReference type="Pfam" id="PF06825">
    <property type="entry name" value="HSBP1"/>
    <property type="match status" value="1"/>
</dbReference>
<dbReference type="Proteomes" id="UP000320762">
    <property type="component" value="Unassembled WGS sequence"/>
</dbReference>
<comment type="similarity">
    <text evidence="1">Belongs to the HSBP1 family.</text>
</comment>
<sequence length="116" mass="12175">MAAPSAAGPLKVPSSGIGEPSTPSKPKLAALANGAAVPDISSPHELTAFVETLLEQLDTRFEEMSNEILDRSSASPAARVLPVLAPLTHPGPNEINGPGVGPRRRVGQWKHYLVHE</sequence>
<comment type="caution">
    <text evidence="3">The sequence shown here is derived from an EMBL/GenBank/DDBJ whole genome shotgun (WGS) entry which is preliminary data.</text>
</comment>
<name>A0A550CV54_9AGAR</name>
<evidence type="ECO:0000256" key="1">
    <source>
        <dbReference type="ARBA" id="ARBA00006349"/>
    </source>
</evidence>
<dbReference type="EMBL" id="VDMD01000002">
    <property type="protein sequence ID" value="TRM68671.1"/>
    <property type="molecule type" value="Genomic_DNA"/>
</dbReference>
<keyword evidence="4" id="KW-1185">Reference proteome</keyword>
<reference evidence="3 4" key="1">
    <citation type="journal article" date="2019" name="New Phytol.">
        <title>Comparative genomics reveals unique wood-decay strategies and fruiting body development in the Schizophyllaceae.</title>
        <authorList>
            <person name="Almasi E."/>
            <person name="Sahu N."/>
            <person name="Krizsan K."/>
            <person name="Balint B."/>
            <person name="Kovacs G.M."/>
            <person name="Kiss B."/>
            <person name="Cseklye J."/>
            <person name="Drula E."/>
            <person name="Henrissat B."/>
            <person name="Nagy I."/>
            <person name="Chovatia M."/>
            <person name="Adam C."/>
            <person name="LaButti K."/>
            <person name="Lipzen A."/>
            <person name="Riley R."/>
            <person name="Grigoriev I.V."/>
            <person name="Nagy L.G."/>
        </authorList>
    </citation>
    <scope>NUCLEOTIDE SEQUENCE [LARGE SCALE GENOMIC DNA]</scope>
    <source>
        <strain evidence="3 4">NL-1724</strain>
    </source>
</reference>
<evidence type="ECO:0000313" key="4">
    <source>
        <dbReference type="Proteomes" id="UP000320762"/>
    </source>
</evidence>
<organism evidence="3 4">
    <name type="scientific">Schizophyllum amplum</name>
    <dbReference type="NCBI Taxonomy" id="97359"/>
    <lineage>
        <taxon>Eukaryota</taxon>
        <taxon>Fungi</taxon>
        <taxon>Dikarya</taxon>
        <taxon>Basidiomycota</taxon>
        <taxon>Agaricomycotina</taxon>
        <taxon>Agaricomycetes</taxon>
        <taxon>Agaricomycetidae</taxon>
        <taxon>Agaricales</taxon>
        <taxon>Schizophyllaceae</taxon>
        <taxon>Schizophyllum</taxon>
    </lineage>
</organism>
<dbReference type="GO" id="GO:0003714">
    <property type="term" value="F:transcription corepressor activity"/>
    <property type="evidence" value="ECO:0007669"/>
    <property type="project" value="InterPro"/>
</dbReference>
<feature type="region of interest" description="Disordered" evidence="2">
    <location>
        <begin position="1"/>
        <end position="27"/>
    </location>
</feature>
<dbReference type="InterPro" id="IPR009643">
    <property type="entry name" value="HS1-bd"/>
</dbReference>
<dbReference type="AlphaFoldDB" id="A0A550CV54"/>
<dbReference type="OrthoDB" id="4159489at2759"/>
<evidence type="ECO:0000313" key="3">
    <source>
        <dbReference type="EMBL" id="TRM68671.1"/>
    </source>
</evidence>
<evidence type="ECO:0000256" key="2">
    <source>
        <dbReference type="SAM" id="MobiDB-lite"/>
    </source>
</evidence>
<protein>
    <submittedName>
        <fullName evidence="3">Uncharacterized protein</fullName>
    </submittedName>
</protein>
<dbReference type="Gene3D" id="1.20.5.430">
    <property type="match status" value="1"/>
</dbReference>
<gene>
    <name evidence="3" type="ORF">BD626DRAFT_425713</name>
</gene>
<accession>A0A550CV54</accession>
<proteinExistence type="inferred from homology"/>
<dbReference type="STRING" id="97359.A0A550CV54"/>